<dbReference type="InterPro" id="IPR009721">
    <property type="entry name" value="O-acyltransferase_WSD1_C"/>
</dbReference>
<reference evidence="3" key="1">
    <citation type="journal article" date="2014" name="Int. J. Syst. Evol. Microbiol.">
        <title>Complete genome sequence of Corynebacterium casei LMG S-19264T (=DSM 44701T), isolated from a smear-ripened cheese.</title>
        <authorList>
            <consortium name="US DOE Joint Genome Institute (JGI-PGF)"/>
            <person name="Walter F."/>
            <person name="Albersmeier A."/>
            <person name="Kalinowski J."/>
            <person name="Ruckert C."/>
        </authorList>
    </citation>
    <scope>NUCLEOTIDE SEQUENCE</scope>
    <source>
        <strain evidence="3">CGMCC 1.15322</strain>
    </source>
</reference>
<feature type="compositionally biased region" description="Polar residues" evidence="1">
    <location>
        <begin position="138"/>
        <end position="161"/>
    </location>
</feature>
<name>A0A916SGL5_9BURK</name>
<feature type="region of interest" description="Disordered" evidence="1">
    <location>
        <begin position="110"/>
        <end position="174"/>
    </location>
</feature>
<comment type="caution">
    <text evidence="3">The sequence shown here is derived from an EMBL/GenBank/DDBJ whole genome shotgun (WGS) entry which is preliminary data.</text>
</comment>
<gene>
    <name evidence="3" type="ORF">GCM10011496_21150</name>
</gene>
<dbReference type="RefSeq" id="WP_229676291.1">
    <property type="nucleotide sequence ID" value="NZ_BMIG01000006.1"/>
</dbReference>
<dbReference type="Proteomes" id="UP000620596">
    <property type="component" value="Unassembled WGS sequence"/>
</dbReference>
<protein>
    <recommendedName>
        <fullName evidence="2">O-acyltransferase WSD1 C-terminal domain-containing protein</fullName>
    </recommendedName>
</protein>
<dbReference type="Pfam" id="PF06974">
    <property type="entry name" value="WS_DGAT_C"/>
    <property type="match status" value="1"/>
</dbReference>
<proteinExistence type="predicted"/>
<evidence type="ECO:0000259" key="2">
    <source>
        <dbReference type="Pfam" id="PF06974"/>
    </source>
</evidence>
<feature type="domain" description="O-acyltransferase WSD1 C-terminal" evidence="2">
    <location>
        <begin position="46"/>
        <end position="96"/>
    </location>
</feature>
<dbReference type="EMBL" id="BMIG01000006">
    <property type="protein sequence ID" value="GGA99878.1"/>
    <property type="molecule type" value="Genomic_DNA"/>
</dbReference>
<sequence length="174" mass="18056">MNAILASTTKVKNSMQSLKGLLPTDYPSLPVPWLVGGAAKAALNAYGKSGLASRLPIVAKLAISNVPGPPVPLLLAGARIVSFHPLSIVIHGLALTSRFRPMPAMWTRKTDVASATPSGKPPSVKRASSPKIRAIKNKATTPDASSHGTLSRPSVRTTANKTKPKAGAARRTAA</sequence>
<dbReference type="AlphaFoldDB" id="A0A916SGL5"/>
<evidence type="ECO:0000313" key="3">
    <source>
        <dbReference type="EMBL" id="GGA99878.1"/>
    </source>
</evidence>
<accession>A0A916SGL5</accession>
<keyword evidence="4" id="KW-1185">Reference proteome</keyword>
<evidence type="ECO:0000313" key="4">
    <source>
        <dbReference type="Proteomes" id="UP000620596"/>
    </source>
</evidence>
<organism evidence="3 4">
    <name type="scientific">Polaromonas eurypsychrophila</name>
    <dbReference type="NCBI Taxonomy" id="1614635"/>
    <lineage>
        <taxon>Bacteria</taxon>
        <taxon>Pseudomonadati</taxon>
        <taxon>Pseudomonadota</taxon>
        <taxon>Betaproteobacteria</taxon>
        <taxon>Burkholderiales</taxon>
        <taxon>Comamonadaceae</taxon>
        <taxon>Polaromonas</taxon>
    </lineage>
</organism>
<reference evidence="3" key="2">
    <citation type="submission" date="2020-09" db="EMBL/GenBank/DDBJ databases">
        <authorList>
            <person name="Sun Q."/>
            <person name="Zhou Y."/>
        </authorList>
    </citation>
    <scope>NUCLEOTIDE SEQUENCE</scope>
    <source>
        <strain evidence="3">CGMCC 1.15322</strain>
    </source>
</reference>
<evidence type="ECO:0000256" key="1">
    <source>
        <dbReference type="SAM" id="MobiDB-lite"/>
    </source>
</evidence>